<dbReference type="HOGENOM" id="CLU_2080830_0_0_11"/>
<accession>C0E678</accession>
<dbReference type="EMBL" id="ACEB01000042">
    <property type="protein sequence ID" value="EEG25919.1"/>
    <property type="molecule type" value="Genomic_DNA"/>
</dbReference>
<keyword evidence="1" id="KW-0732">Signal</keyword>
<dbReference type="Proteomes" id="UP000006247">
    <property type="component" value="Unassembled WGS sequence"/>
</dbReference>
<protein>
    <recommendedName>
        <fullName evidence="4">Tat pathway signal sequence domain protein</fullName>
    </recommendedName>
</protein>
<feature type="chain" id="PRO_5002897197" description="Tat pathway signal sequence domain protein" evidence="1">
    <location>
        <begin position="44"/>
        <end position="117"/>
    </location>
</feature>
<dbReference type="AlphaFoldDB" id="C0E678"/>
<name>C0E678_9CORY</name>
<feature type="signal peptide" evidence="1">
    <location>
        <begin position="1"/>
        <end position="43"/>
    </location>
</feature>
<evidence type="ECO:0000313" key="3">
    <source>
        <dbReference type="Proteomes" id="UP000006247"/>
    </source>
</evidence>
<evidence type="ECO:0000313" key="2">
    <source>
        <dbReference type="EMBL" id="EEG25919.1"/>
    </source>
</evidence>
<organism evidence="2 3">
    <name type="scientific">Corynebacterium matruchotii ATCC 33806</name>
    <dbReference type="NCBI Taxonomy" id="566549"/>
    <lineage>
        <taxon>Bacteria</taxon>
        <taxon>Bacillati</taxon>
        <taxon>Actinomycetota</taxon>
        <taxon>Actinomycetes</taxon>
        <taxon>Mycobacteriales</taxon>
        <taxon>Corynebacteriaceae</taxon>
        <taxon>Corynebacterium</taxon>
    </lineage>
</organism>
<reference evidence="2 3" key="1">
    <citation type="submission" date="2009-01" db="EMBL/GenBank/DDBJ databases">
        <authorList>
            <person name="Fulton L."/>
            <person name="Clifton S."/>
            <person name="Chinwalla A.T."/>
            <person name="Mitreva M."/>
            <person name="Sodergren E."/>
            <person name="Weinstock G."/>
            <person name="Clifton S."/>
            <person name="Dooling D.J."/>
            <person name="Fulton B."/>
            <person name="Minx P."/>
            <person name="Pepin K.H."/>
            <person name="Johnson M."/>
            <person name="Bhonagiri V."/>
            <person name="Nash W.E."/>
            <person name="Mardis E.R."/>
            <person name="Wilson R.K."/>
        </authorList>
    </citation>
    <scope>NUCLEOTIDE SEQUENCE [LARGE SCALE GENOMIC DNA]</scope>
    <source>
        <strain evidence="2 3">ATCC 33806</strain>
    </source>
</reference>
<sequence length="117" mass="12429">MICLEPSLITIKEFIMNMLKRRAKVTAVAMCAVLAATVTPATAQTTEATTPITTTQSTENTANGSLDQLTKVLQLSTTAVGGLIVPFVQRILGAFDRLGCALRGESPCDVGFARQQQ</sequence>
<gene>
    <name evidence="2" type="ORF">CORMATOL_02511</name>
</gene>
<comment type="caution">
    <text evidence="2">The sequence shown here is derived from an EMBL/GenBank/DDBJ whole genome shotgun (WGS) entry which is preliminary data.</text>
</comment>
<proteinExistence type="predicted"/>
<evidence type="ECO:0008006" key="4">
    <source>
        <dbReference type="Google" id="ProtNLM"/>
    </source>
</evidence>
<evidence type="ECO:0000256" key="1">
    <source>
        <dbReference type="SAM" id="SignalP"/>
    </source>
</evidence>